<reference evidence="1" key="2">
    <citation type="journal article" date="2007" name="Science">
        <title>Draft genome sequence of the sexually transmitted pathogen Trichomonas vaginalis.</title>
        <authorList>
            <person name="Carlton J.M."/>
            <person name="Hirt R.P."/>
            <person name="Silva J.C."/>
            <person name="Delcher A.L."/>
            <person name="Schatz M."/>
            <person name="Zhao Q."/>
            <person name="Wortman J.R."/>
            <person name="Bidwell S.L."/>
            <person name="Alsmark U.C.M."/>
            <person name="Besteiro S."/>
            <person name="Sicheritz-Ponten T."/>
            <person name="Noel C.J."/>
            <person name="Dacks J.B."/>
            <person name="Foster P.G."/>
            <person name="Simillion C."/>
            <person name="Van de Peer Y."/>
            <person name="Miranda-Saavedra D."/>
            <person name="Barton G.J."/>
            <person name="Westrop G.D."/>
            <person name="Mueller S."/>
            <person name="Dessi D."/>
            <person name="Fiori P.L."/>
            <person name="Ren Q."/>
            <person name="Paulsen I."/>
            <person name="Zhang H."/>
            <person name="Bastida-Corcuera F.D."/>
            <person name="Simoes-Barbosa A."/>
            <person name="Brown M.T."/>
            <person name="Hayes R.D."/>
            <person name="Mukherjee M."/>
            <person name="Okumura C.Y."/>
            <person name="Schneider R."/>
            <person name="Smith A.J."/>
            <person name="Vanacova S."/>
            <person name="Villalvazo M."/>
            <person name="Haas B.J."/>
            <person name="Pertea M."/>
            <person name="Feldblyum T.V."/>
            <person name="Utterback T.R."/>
            <person name="Shu C.L."/>
            <person name="Osoegawa K."/>
            <person name="de Jong P.J."/>
            <person name="Hrdy I."/>
            <person name="Horvathova L."/>
            <person name="Zubacova Z."/>
            <person name="Dolezal P."/>
            <person name="Malik S.B."/>
            <person name="Logsdon J.M. Jr."/>
            <person name="Henze K."/>
            <person name="Gupta A."/>
            <person name="Wang C.C."/>
            <person name="Dunne R.L."/>
            <person name="Upcroft J.A."/>
            <person name="Upcroft P."/>
            <person name="White O."/>
            <person name="Salzberg S.L."/>
            <person name="Tang P."/>
            <person name="Chiu C.-H."/>
            <person name="Lee Y.-S."/>
            <person name="Embley T.M."/>
            <person name="Coombs G.H."/>
            <person name="Mottram J.C."/>
            <person name="Tachezy J."/>
            <person name="Fraser-Liggett C.M."/>
            <person name="Johnson P.J."/>
        </authorList>
    </citation>
    <scope>NUCLEOTIDE SEQUENCE [LARGE SCALE GENOMIC DNA]</scope>
    <source>
        <strain evidence="1">G3</strain>
    </source>
</reference>
<dbReference type="VEuPathDB" id="TrichDB:TVAG_481060"/>
<sequence length="734" mass="83604">MEELFSLAISKTEVGETDIIEILSSIRDLIFSENEIPTNIQFSIEANTTNLWNKAVNLSRKLQNLPEEKQNILKNQAIPNIRSLCVDLFIKISPNDYDKIFRSGISVMISMFEACRYEEVSKYFEICKKVEPYINFELSHNIQCLVQMYITNSKSLIASCDPDSALQSLRDMTMRYPLASSSFSSYILQTANSLKSVEWTSFCIDFFRQNKELCDAFMSDAAILHFSILSSANRVSEIAEFDVDNIDIENDSKEFISIAKSIFTGNFDIDSVSSYKNERFLSRLAEIICLFIDKFDERVVDLLDRASRSDPSTRKQIIKVATKVNSLDLIRRVQFSEDDYPVIWNHCISLKTGRSFVDAVKWAGEMIADIKKCCNPNNECLLLKAMRFQSRCFLEMGEVSQAVDISRQCVSIMGSDENRVALIKALIRSGQLDEARNAGNEISKSDSITIVSTLFARESMFEDSAKLAIKAMSDSLDEKLFNVLVYCLQKQNSKSLVEIALNSLKKYQKSDFQKIESDLRREVVVLVNNLHVTSSLSLLVAIRIANHDEEEDILIPHLLRQIVSEGKQSEYLDILEEEIPRTKKIISTLKKFFLQIECDVNLQLLSKSDVSFLIKLLVRYPCKLTPYDIKALASLGNLDANDLCQIAVISFHQRLTPGELREILESLLPSAEIDESTSEFICCSMWNFGREMIGISDESDWFLATAVGISQRHQSLYLVRDQIASVYEEFVSRK</sequence>
<dbReference type="AlphaFoldDB" id="A2F8Q2"/>
<evidence type="ECO:0000313" key="1">
    <source>
        <dbReference type="EMBL" id="EAX98730.1"/>
    </source>
</evidence>
<reference evidence="1" key="1">
    <citation type="submission" date="2006-10" db="EMBL/GenBank/DDBJ databases">
        <authorList>
            <person name="Amadeo P."/>
            <person name="Zhao Q."/>
            <person name="Wortman J."/>
            <person name="Fraser-Liggett C."/>
            <person name="Carlton J."/>
        </authorList>
    </citation>
    <scope>NUCLEOTIDE SEQUENCE</scope>
    <source>
        <strain evidence="1">G3</strain>
    </source>
</reference>
<dbReference type="InParanoid" id="A2F8Q2"/>
<gene>
    <name evidence="1" type="ORF">TVAG_481060</name>
</gene>
<dbReference type="RefSeq" id="XP_001311660.1">
    <property type="nucleotide sequence ID" value="XM_001311659.1"/>
</dbReference>
<dbReference type="VEuPathDB" id="TrichDB:TVAGG3_0456310"/>
<keyword evidence="2" id="KW-1185">Reference proteome</keyword>
<dbReference type="EMBL" id="DS113664">
    <property type="protein sequence ID" value="EAX98730.1"/>
    <property type="molecule type" value="Genomic_DNA"/>
</dbReference>
<name>A2F8Q2_TRIV3</name>
<dbReference type="Proteomes" id="UP000001542">
    <property type="component" value="Unassembled WGS sequence"/>
</dbReference>
<organism evidence="1 2">
    <name type="scientific">Trichomonas vaginalis (strain ATCC PRA-98 / G3)</name>
    <dbReference type="NCBI Taxonomy" id="412133"/>
    <lineage>
        <taxon>Eukaryota</taxon>
        <taxon>Metamonada</taxon>
        <taxon>Parabasalia</taxon>
        <taxon>Trichomonadida</taxon>
        <taxon>Trichomonadidae</taxon>
        <taxon>Trichomonas</taxon>
    </lineage>
</organism>
<accession>A2F8Q2</accession>
<evidence type="ECO:0000313" key="2">
    <source>
        <dbReference type="Proteomes" id="UP000001542"/>
    </source>
</evidence>
<dbReference type="KEGG" id="tva:4756531"/>
<protein>
    <submittedName>
        <fullName evidence="1">Uncharacterized protein</fullName>
    </submittedName>
</protein>
<proteinExistence type="predicted"/>